<keyword evidence="2" id="KW-0809">Transit peptide</keyword>
<proteinExistence type="inferred from homology"/>
<evidence type="ECO:0000256" key="1">
    <source>
        <dbReference type="ARBA" id="ARBA00007692"/>
    </source>
</evidence>
<dbReference type="GO" id="GO:0005759">
    <property type="term" value="C:mitochondrial matrix"/>
    <property type="evidence" value="ECO:0000318"/>
    <property type="project" value="GO_Central"/>
</dbReference>
<dbReference type="InterPro" id="IPR003690">
    <property type="entry name" value="MTERF"/>
</dbReference>
<dbReference type="FunCoup" id="E9GGQ1">
    <property type="interactions" value="130"/>
</dbReference>
<dbReference type="PANTHER" id="PTHR15437">
    <property type="entry name" value="TRANSCRIPTION TERMINATION FACTOR, MITOCHONDRIAL"/>
    <property type="match status" value="1"/>
</dbReference>
<dbReference type="FunFam" id="1.25.70.10:FF:000024">
    <property type="entry name" value="Transcription termination factor, mitochondrial"/>
    <property type="match status" value="1"/>
</dbReference>
<dbReference type="OMA" id="FRYTPKS"/>
<evidence type="ECO:0000256" key="2">
    <source>
        <dbReference type="ARBA" id="ARBA00022946"/>
    </source>
</evidence>
<comment type="similarity">
    <text evidence="1">Belongs to the mTERF family.</text>
</comment>
<dbReference type="KEGG" id="dpx:DAPPUDRAFT_317695"/>
<keyword evidence="4" id="KW-1185">Reference proteome</keyword>
<reference evidence="3 4" key="1">
    <citation type="journal article" date="2011" name="Science">
        <title>The ecoresponsive genome of Daphnia pulex.</title>
        <authorList>
            <person name="Colbourne J.K."/>
            <person name="Pfrender M.E."/>
            <person name="Gilbert D."/>
            <person name="Thomas W.K."/>
            <person name="Tucker A."/>
            <person name="Oakley T.H."/>
            <person name="Tokishita S."/>
            <person name="Aerts A."/>
            <person name="Arnold G.J."/>
            <person name="Basu M.K."/>
            <person name="Bauer D.J."/>
            <person name="Caceres C.E."/>
            <person name="Carmel L."/>
            <person name="Casola C."/>
            <person name="Choi J.H."/>
            <person name="Detter J.C."/>
            <person name="Dong Q."/>
            <person name="Dusheyko S."/>
            <person name="Eads B.D."/>
            <person name="Frohlich T."/>
            <person name="Geiler-Samerotte K.A."/>
            <person name="Gerlach D."/>
            <person name="Hatcher P."/>
            <person name="Jogdeo S."/>
            <person name="Krijgsveld J."/>
            <person name="Kriventseva E.V."/>
            <person name="Kultz D."/>
            <person name="Laforsch C."/>
            <person name="Lindquist E."/>
            <person name="Lopez J."/>
            <person name="Manak J.R."/>
            <person name="Muller J."/>
            <person name="Pangilinan J."/>
            <person name="Patwardhan R.P."/>
            <person name="Pitluck S."/>
            <person name="Pritham E.J."/>
            <person name="Rechtsteiner A."/>
            <person name="Rho M."/>
            <person name="Rogozin I.B."/>
            <person name="Sakarya O."/>
            <person name="Salamov A."/>
            <person name="Schaack S."/>
            <person name="Shapiro H."/>
            <person name="Shiga Y."/>
            <person name="Skalitzky C."/>
            <person name="Smith Z."/>
            <person name="Souvorov A."/>
            <person name="Sung W."/>
            <person name="Tang Z."/>
            <person name="Tsuchiya D."/>
            <person name="Tu H."/>
            <person name="Vos H."/>
            <person name="Wang M."/>
            <person name="Wolf Y.I."/>
            <person name="Yamagata H."/>
            <person name="Yamada T."/>
            <person name="Ye Y."/>
            <person name="Shaw J.R."/>
            <person name="Andrews J."/>
            <person name="Crease T.J."/>
            <person name="Tang H."/>
            <person name="Lucas S.M."/>
            <person name="Robertson H.M."/>
            <person name="Bork P."/>
            <person name="Koonin E.V."/>
            <person name="Zdobnov E.M."/>
            <person name="Grigoriev I.V."/>
            <person name="Lynch M."/>
            <person name="Boore J.L."/>
        </authorList>
    </citation>
    <scope>NUCLEOTIDE SEQUENCE [LARGE SCALE GENOMIC DNA]</scope>
</reference>
<name>E9GGQ1_DAPPU</name>
<dbReference type="Gene3D" id="1.25.70.10">
    <property type="entry name" value="Transcription termination factor 3, mitochondrial"/>
    <property type="match status" value="1"/>
</dbReference>
<dbReference type="HOGENOM" id="CLU_664440_0_0_1"/>
<dbReference type="InterPro" id="IPR038538">
    <property type="entry name" value="MTERF_sf"/>
</dbReference>
<dbReference type="GO" id="GO:0003676">
    <property type="term" value="F:nucleic acid binding"/>
    <property type="evidence" value="ECO:0000318"/>
    <property type="project" value="GO_Central"/>
</dbReference>
<dbReference type="GO" id="GO:0006393">
    <property type="term" value="P:termination of mitochondrial transcription"/>
    <property type="evidence" value="ECO:0000318"/>
    <property type="project" value="GO_Central"/>
</dbReference>
<dbReference type="PANTHER" id="PTHR15437:SF6">
    <property type="entry name" value="TRANSCRIPTION TERMINATION FACTOR, MITOCHONDRIAL"/>
    <property type="match status" value="1"/>
</dbReference>
<dbReference type="PhylomeDB" id="E9GGQ1"/>
<sequence length="400" mass="47583">MQSVKASNVQFPLLLRVKLETNVLKKVITRRIFTSRQLLEIKTIQSPNFGKADETYFDFKELEWNGSYQQRVQHFMALMCEIFKLSEQEAEHIVEYYPFLWKESFHKTFAYLKSKGLEKETFMQYPWLVSISPEEINSKIDIISKTFNDLQNVNACACLLKFPNVKIEKLVSNWKMEAMECEHPSKFHFLAHALKVPIAEIMNQLETKSFLVSMSYLRIQEGVNICLEAGVEKEDLLNDLWVLRNRPVKLRNRIETLQQSKIPVKPWVLRARIESFKTHIQEYWKERKEIELDHNLSSYLVTRLKCDPSVVARMMKVFPNLQRATIRKVKPNMDFLLIDKCVDPSLIIMTPRLLCIKLDTLKDRLEQLEKNNIQYASLWMIVRCQRHFDDYIKRWEPKRN</sequence>
<dbReference type="Proteomes" id="UP000000305">
    <property type="component" value="Unassembled WGS sequence"/>
</dbReference>
<dbReference type="STRING" id="6669.E9GGQ1"/>
<gene>
    <name evidence="3" type="ORF">DAPPUDRAFT_317695</name>
</gene>
<protein>
    <submittedName>
        <fullName evidence="3">Uncharacterized protein</fullName>
    </submittedName>
</protein>
<organism evidence="3 4">
    <name type="scientific">Daphnia pulex</name>
    <name type="common">Water flea</name>
    <dbReference type="NCBI Taxonomy" id="6669"/>
    <lineage>
        <taxon>Eukaryota</taxon>
        <taxon>Metazoa</taxon>
        <taxon>Ecdysozoa</taxon>
        <taxon>Arthropoda</taxon>
        <taxon>Crustacea</taxon>
        <taxon>Branchiopoda</taxon>
        <taxon>Diplostraca</taxon>
        <taxon>Cladocera</taxon>
        <taxon>Anomopoda</taxon>
        <taxon>Daphniidae</taxon>
        <taxon>Daphnia</taxon>
    </lineage>
</organism>
<dbReference type="AlphaFoldDB" id="E9GGQ1"/>
<accession>E9GGQ1</accession>
<dbReference type="InParanoid" id="E9GGQ1"/>
<evidence type="ECO:0000313" key="4">
    <source>
        <dbReference type="Proteomes" id="UP000000305"/>
    </source>
</evidence>
<dbReference type="OrthoDB" id="75923at2759"/>
<dbReference type="EMBL" id="GL732543">
    <property type="protein sequence ID" value="EFX81448.1"/>
    <property type="molecule type" value="Genomic_DNA"/>
</dbReference>
<evidence type="ECO:0000313" key="3">
    <source>
        <dbReference type="EMBL" id="EFX81448.1"/>
    </source>
</evidence>